<reference evidence="1" key="1">
    <citation type="submission" date="2021-02" db="EMBL/GenBank/DDBJ databases">
        <authorList>
            <consortium name="DOE Joint Genome Institute"/>
            <person name="Ahrendt S."/>
            <person name="Looney B.P."/>
            <person name="Miyauchi S."/>
            <person name="Morin E."/>
            <person name="Drula E."/>
            <person name="Courty P.E."/>
            <person name="Chicoki N."/>
            <person name="Fauchery L."/>
            <person name="Kohler A."/>
            <person name="Kuo A."/>
            <person name="Labutti K."/>
            <person name="Pangilinan J."/>
            <person name="Lipzen A."/>
            <person name="Riley R."/>
            <person name="Andreopoulos W."/>
            <person name="He G."/>
            <person name="Johnson J."/>
            <person name="Barry K.W."/>
            <person name="Grigoriev I.V."/>
            <person name="Nagy L."/>
            <person name="Hibbett D."/>
            <person name="Henrissat B."/>
            <person name="Matheny P.B."/>
            <person name="Labbe J."/>
            <person name="Martin F."/>
        </authorList>
    </citation>
    <scope>NUCLEOTIDE SEQUENCE</scope>
    <source>
        <strain evidence="1">EC-137</strain>
    </source>
</reference>
<evidence type="ECO:0000313" key="2">
    <source>
        <dbReference type="Proteomes" id="UP000814128"/>
    </source>
</evidence>
<name>A0ACB8QD35_9AGAM</name>
<sequence>GLFATTVASFLIFSLPSLSPDSGQQSADTLQQITLQLAQISQQLASPSSPSVSPPSPNATSPEQFNVPRSAVHVNILWTLSFFLSLCCALAATLVQQWSRRYLAAVQRRGQPRECGPVHAHLRLGVERFGMNNAVDVIISLLHIAVALFVSGLLDLLFSINTTVAYTLLAAFLAACVAYITLSVIPVFFLECPFGTP</sequence>
<dbReference type="EMBL" id="MU273666">
    <property type="protein sequence ID" value="KAI0029595.1"/>
    <property type="molecule type" value="Genomic_DNA"/>
</dbReference>
<accession>A0ACB8QD35</accession>
<protein>
    <submittedName>
        <fullName evidence="1">Uncharacterized protein</fullName>
    </submittedName>
</protein>
<proteinExistence type="predicted"/>
<feature type="non-terminal residue" evidence="1">
    <location>
        <position position="1"/>
    </location>
</feature>
<feature type="non-terminal residue" evidence="1">
    <location>
        <position position="197"/>
    </location>
</feature>
<organism evidence="1 2">
    <name type="scientific">Vararia minispora EC-137</name>
    <dbReference type="NCBI Taxonomy" id="1314806"/>
    <lineage>
        <taxon>Eukaryota</taxon>
        <taxon>Fungi</taxon>
        <taxon>Dikarya</taxon>
        <taxon>Basidiomycota</taxon>
        <taxon>Agaricomycotina</taxon>
        <taxon>Agaricomycetes</taxon>
        <taxon>Russulales</taxon>
        <taxon>Lachnocladiaceae</taxon>
        <taxon>Vararia</taxon>
    </lineage>
</organism>
<keyword evidence="2" id="KW-1185">Reference proteome</keyword>
<reference evidence="1" key="2">
    <citation type="journal article" date="2022" name="New Phytol.">
        <title>Evolutionary transition to the ectomycorrhizal habit in the genomes of a hyperdiverse lineage of mushroom-forming fungi.</title>
        <authorList>
            <person name="Looney B."/>
            <person name="Miyauchi S."/>
            <person name="Morin E."/>
            <person name="Drula E."/>
            <person name="Courty P.E."/>
            <person name="Kohler A."/>
            <person name="Kuo A."/>
            <person name="LaButti K."/>
            <person name="Pangilinan J."/>
            <person name="Lipzen A."/>
            <person name="Riley R."/>
            <person name="Andreopoulos W."/>
            <person name="He G."/>
            <person name="Johnson J."/>
            <person name="Nolan M."/>
            <person name="Tritt A."/>
            <person name="Barry K.W."/>
            <person name="Grigoriev I.V."/>
            <person name="Nagy L.G."/>
            <person name="Hibbett D."/>
            <person name="Henrissat B."/>
            <person name="Matheny P.B."/>
            <person name="Labbe J."/>
            <person name="Martin F.M."/>
        </authorList>
    </citation>
    <scope>NUCLEOTIDE SEQUENCE</scope>
    <source>
        <strain evidence="1">EC-137</strain>
    </source>
</reference>
<comment type="caution">
    <text evidence="1">The sequence shown here is derived from an EMBL/GenBank/DDBJ whole genome shotgun (WGS) entry which is preliminary data.</text>
</comment>
<evidence type="ECO:0000313" key="1">
    <source>
        <dbReference type="EMBL" id="KAI0029595.1"/>
    </source>
</evidence>
<dbReference type="Proteomes" id="UP000814128">
    <property type="component" value="Unassembled WGS sequence"/>
</dbReference>
<gene>
    <name evidence="1" type="ORF">K488DRAFT_28613</name>
</gene>